<sequence length="282" mass="31317">MSSSTAQSALISTLEPHSTRLTTVHHLITIKLTYENYLFWKAQVVPYLRGQHLFQFVDGSFPIPQPIIAAPLDSASTTLINPEFTQWQLQDQIVLSALISSLSEKVIAHVVKCITSRDLRATLEWMFTAQSQAHLMQIHYQLSTLRKGSTSTADFFHTFTGLADTLAAIDQPLPEFQLVSFLLAGLGPEYDSFVTSVQQRTEPITLDYLYGHLLNREIRLEQSQAPVSLETASANFVSRGTFSCSGRGERNQSSSSTGRGHSTSPSFRSNSGRVSRPKPNRV</sequence>
<dbReference type="PANTHER" id="PTHR47481:SF10">
    <property type="entry name" value="COPIA-LIKE POLYPROTEIN_RETROTRANSPOSON"/>
    <property type="match status" value="1"/>
</dbReference>
<evidence type="ECO:0000313" key="2">
    <source>
        <dbReference type="EMBL" id="SPD06255.1"/>
    </source>
</evidence>
<gene>
    <name evidence="2" type="ORF">FSB_LOCUS34137</name>
</gene>
<name>A0A2N9H324_FAGSY</name>
<protein>
    <recommendedName>
        <fullName evidence="3">Retrotransposon Copia-like N-terminal domain-containing protein</fullName>
    </recommendedName>
</protein>
<evidence type="ECO:0000256" key="1">
    <source>
        <dbReference type="SAM" id="MobiDB-lite"/>
    </source>
</evidence>
<dbReference type="EMBL" id="OIVN01002768">
    <property type="protein sequence ID" value="SPD06255.1"/>
    <property type="molecule type" value="Genomic_DNA"/>
</dbReference>
<feature type="compositionally biased region" description="Low complexity" evidence="1">
    <location>
        <begin position="253"/>
        <end position="266"/>
    </location>
</feature>
<dbReference type="PANTHER" id="PTHR47481">
    <property type="match status" value="1"/>
</dbReference>
<organism evidence="2">
    <name type="scientific">Fagus sylvatica</name>
    <name type="common">Beechnut</name>
    <dbReference type="NCBI Taxonomy" id="28930"/>
    <lineage>
        <taxon>Eukaryota</taxon>
        <taxon>Viridiplantae</taxon>
        <taxon>Streptophyta</taxon>
        <taxon>Embryophyta</taxon>
        <taxon>Tracheophyta</taxon>
        <taxon>Spermatophyta</taxon>
        <taxon>Magnoliopsida</taxon>
        <taxon>eudicotyledons</taxon>
        <taxon>Gunneridae</taxon>
        <taxon>Pentapetalae</taxon>
        <taxon>rosids</taxon>
        <taxon>fabids</taxon>
        <taxon>Fagales</taxon>
        <taxon>Fagaceae</taxon>
        <taxon>Fagus</taxon>
    </lineage>
</organism>
<dbReference type="AlphaFoldDB" id="A0A2N9H324"/>
<accession>A0A2N9H324</accession>
<feature type="region of interest" description="Disordered" evidence="1">
    <location>
        <begin position="243"/>
        <end position="282"/>
    </location>
</feature>
<proteinExistence type="predicted"/>
<dbReference type="Pfam" id="PF14223">
    <property type="entry name" value="Retrotran_gag_2"/>
    <property type="match status" value="1"/>
</dbReference>
<reference evidence="2" key="1">
    <citation type="submission" date="2018-02" db="EMBL/GenBank/DDBJ databases">
        <authorList>
            <person name="Cohen D.B."/>
            <person name="Kent A.D."/>
        </authorList>
    </citation>
    <scope>NUCLEOTIDE SEQUENCE</scope>
</reference>
<evidence type="ECO:0008006" key="3">
    <source>
        <dbReference type="Google" id="ProtNLM"/>
    </source>
</evidence>